<dbReference type="Pfam" id="PF01740">
    <property type="entry name" value="STAS"/>
    <property type="match status" value="1"/>
</dbReference>
<comment type="caution">
    <text evidence="3">The sequence shown here is derived from an EMBL/GenBank/DDBJ whole genome shotgun (WGS) entry which is preliminary data.</text>
</comment>
<dbReference type="SUPFAM" id="SSF52091">
    <property type="entry name" value="SpoIIaa-like"/>
    <property type="match status" value="1"/>
</dbReference>
<dbReference type="AlphaFoldDB" id="A0AAJ1QSC9"/>
<dbReference type="PANTHER" id="PTHR33745:SF3">
    <property type="entry name" value="RSBT CO-ANTAGONIST PROTEIN RSBRC"/>
    <property type="match status" value="1"/>
</dbReference>
<proteinExistence type="predicted"/>
<evidence type="ECO:0000259" key="2">
    <source>
        <dbReference type="PROSITE" id="PS50801"/>
    </source>
</evidence>
<dbReference type="EMBL" id="JAUCFI010000003">
    <property type="protein sequence ID" value="MDM5286487.1"/>
    <property type="molecule type" value="Genomic_DNA"/>
</dbReference>
<dbReference type="InterPro" id="IPR051932">
    <property type="entry name" value="Bact_StressResp_Reg"/>
</dbReference>
<dbReference type="RefSeq" id="WP_289351055.1">
    <property type="nucleotide sequence ID" value="NZ_JAUCFI010000003.1"/>
</dbReference>
<dbReference type="PROSITE" id="PS50801">
    <property type="entry name" value="STAS"/>
    <property type="match status" value="1"/>
</dbReference>
<dbReference type="InterPro" id="IPR036513">
    <property type="entry name" value="STAS_dom_sf"/>
</dbReference>
<protein>
    <submittedName>
        <fullName evidence="3">STAS domain-containing protein</fullName>
    </submittedName>
</protein>
<evidence type="ECO:0000313" key="3">
    <source>
        <dbReference type="EMBL" id="MDM5286487.1"/>
    </source>
</evidence>
<dbReference type="InterPro" id="IPR002645">
    <property type="entry name" value="STAS_dom"/>
</dbReference>
<feature type="domain" description="STAS" evidence="2">
    <location>
        <begin position="158"/>
        <end position="270"/>
    </location>
</feature>
<keyword evidence="1" id="KW-0597">Phosphoprotein</keyword>
<reference evidence="3" key="1">
    <citation type="submission" date="2023-06" db="EMBL/GenBank/DDBJ databases">
        <title>Comparative genomics of Bacillaceae isolates and their secondary metabolite potential.</title>
        <authorList>
            <person name="Song L."/>
            <person name="Nielsen L.J."/>
            <person name="Mohite O."/>
            <person name="Xu X."/>
            <person name="Weber T."/>
            <person name="Kovacs A.T."/>
        </authorList>
    </citation>
    <scope>NUCLEOTIDE SEQUENCE</scope>
    <source>
        <strain evidence="3">G1S1</strain>
    </source>
</reference>
<gene>
    <name evidence="3" type="ORF">QUF85_24695</name>
</gene>
<evidence type="ECO:0000256" key="1">
    <source>
        <dbReference type="ARBA" id="ARBA00022553"/>
    </source>
</evidence>
<sequence>MDLSLDIYKLMKFIEENNEDFEDSLLNEASNVKDKIEEILMVGNIDLINNARKLVRYIIEGEEQELQSFAKQEGIAWATHEIPLTFKLEWVQAIRRTLWKFLQGYNEVTNHVINEKFFSVEKQINNQVDRFLNVFFITYSQYKDSLIMAQRELVENLSVPIIPITPTICILPLIGAVDLYRTNILEEKVLIEIGKLRIQTLIMDLSGIMKMETEVIDHLMKIIDGTSLMGCTTVITGLRAEVASNMIRLGMRLNEKAQTLGTLQQALNKYLIL</sequence>
<dbReference type="PANTHER" id="PTHR33745">
    <property type="entry name" value="RSBT ANTAGONIST PROTEIN RSBS-RELATED"/>
    <property type="match status" value="1"/>
</dbReference>
<dbReference type="Proteomes" id="UP001238973">
    <property type="component" value="Unassembled WGS sequence"/>
</dbReference>
<evidence type="ECO:0000313" key="4">
    <source>
        <dbReference type="Proteomes" id="UP001238973"/>
    </source>
</evidence>
<organism evidence="3 4">
    <name type="scientific">Peribacillus frigoritolerans</name>
    <dbReference type="NCBI Taxonomy" id="450367"/>
    <lineage>
        <taxon>Bacteria</taxon>
        <taxon>Bacillati</taxon>
        <taxon>Bacillota</taxon>
        <taxon>Bacilli</taxon>
        <taxon>Bacillales</taxon>
        <taxon>Bacillaceae</taxon>
        <taxon>Peribacillus</taxon>
    </lineage>
</organism>
<dbReference type="CDD" id="cd07041">
    <property type="entry name" value="STAS_RsbR_RsbS_like"/>
    <property type="match status" value="1"/>
</dbReference>
<name>A0AAJ1QSC9_9BACI</name>
<dbReference type="Gene3D" id="3.30.750.24">
    <property type="entry name" value="STAS domain"/>
    <property type="match status" value="1"/>
</dbReference>
<accession>A0AAJ1QSC9</accession>